<dbReference type="GO" id="GO:0007155">
    <property type="term" value="P:cell adhesion"/>
    <property type="evidence" value="ECO:0007669"/>
    <property type="project" value="InterPro"/>
</dbReference>
<protein>
    <submittedName>
        <fullName evidence="6">Zinc ABC transporter substrate-binding protein</fullName>
    </submittedName>
</protein>
<evidence type="ECO:0000256" key="2">
    <source>
        <dbReference type="ARBA" id="ARBA00022448"/>
    </source>
</evidence>
<dbReference type="PANTHER" id="PTHR42953">
    <property type="entry name" value="HIGH-AFFINITY ZINC UPTAKE SYSTEM PROTEIN ZNUA-RELATED"/>
    <property type="match status" value="1"/>
</dbReference>
<name>A0A8J6N346_9BACT</name>
<dbReference type="GO" id="GO:0046872">
    <property type="term" value="F:metal ion binding"/>
    <property type="evidence" value="ECO:0007669"/>
    <property type="project" value="InterPro"/>
</dbReference>
<dbReference type="AlphaFoldDB" id="A0A8J6N346"/>
<evidence type="ECO:0000313" key="7">
    <source>
        <dbReference type="Proteomes" id="UP000603545"/>
    </source>
</evidence>
<evidence type="ECO:0000256" key="3">
    <source>
        <dbReference type="ARBA" id="ARBA00022729"/>
    </source>
</evidence>
<gene>
    <name evidence="6" type="ORF">H8E80_04470</name>
</gene>
<accession>A0A8J6N346</accession>
<evidence type="ECO:0000313" key="6">
    <source>
        <dbReference type="EMBL" id="MBC8199284.1"/>
    </source>
</evidence>
<keyword evidence="2 4" id="KW-0813">Transport</keyword>
<dbReference type="Pfam" id="PF01297">
    <property type="entry name" value="ZnuA"/>
    <property type="match status" value="1"/>
</dbReference>
<dbReference type="PANTHER" id="PTHR42953:SF3">
    <property type="entry name" value="HIGH-AFFINITY ZINC UPTAKE SYSTEM PROTEIN ZNUA"/>
    <property type="match status" value="1"/>
</dbReference>
<comment type="similarity">
    <text evidence="1 4">Belongs to the bacterial solute-binding protein 9 family.</text>
</comment>
<dbReference type="GO" id="GO:0030001">
    <property type="term" value="P:metal ion transport"/>
    <property type="evidence" value="ECO:0007669"/>
    <property type="project" value="InterPro"/>
</dbReference>
<dbReference type="InterPro" id="IPR006127">
    <property type="entry name" value="ZnuA-like"/>
</dbReference>
<dbReference type="InterPro" id="IPR006128">
    <property type="entry name" value="Lipoprotein_PsaA-like"/>
</dbReference>
<dbReference type="PRINTS" id="PR00690">
    <property type="entry name" value="ADHESNFAMILY"/>
</dbReference>
<dbReference type="SUPFAM" id="SSF53807">
    <property type="entry name" value="Helical backbone' metal receptor"/>
    <property type="match status" value="1"/>
</dbReference>
<evidence type="ECO:0000256" key="1">
    <source>
        <dbReference type="ARBA" id="ARBA00011028"/>
    </source>
</evidence>
<sequence>MKNLKYISACIFCGVFLIFCLSNGNVYAKSTKSNVEKIKVFVSILPQAYFVERVGGDRVDVSVMVDPGQSPATYEPMPKQMVKLGKAKLFFRIGVPFEDVWMDRIGKTNPKMKVIDTRRGIKLLPMKTHHLKAPKQHAGHQQGGLKDPHIWTSLRLVKIQAQNICDALINCDPASKDYYQNNLRTFIDDLNNLDAEIIKNLKDIRVRKFMVFHPAWGYFARDYGLDQIPIEIGGKDPGARELANLIEEAKNDGIKIIFVQKQFSEKSAEAIAAAIGGRIIQIDPLAKDYLNNMKMIAETFRLIEVMR</sequence>
<organism evidence="6 7">
    <name type="scientific">Candidatus Desulfaltia bathyphila</name>
    <dbReference type="NCBI Taxonomy" id="2841697"/>
    <lineage>
        <taxon>Bacteria</taxon>
        <taxon>Pseudomonadati</taxon>
        <taxon>Thermodesulfobacteriota</taxon>
        <taxon>Desulfobacteria</taxon>
        <taxon>Desulfobacterales</taxon>
        <taxon>Desulfobacterales incertae sedis</taxon>
        <taxon>Candidatus Desulfaltia</taxon>
    </lineage>
</organism>
<dbReference type="Proteomes" id="UP000603545">
    <property type="component" value="Unassembled WGS sequence"/>
</dbReference>
<evidence type="ECO:0000256" key="5">
    <source>
        <dbReference type="SAM" id="SignalP"/>
    </source>
</evidence>
<feature type="signal peptide" evidence="5">
    <location>
        <begin position="1"/>
        <end position="28"/>
    </location>
</feature>
<proteinExistence type="inferred from homology"/>
<comment type="caution">
    <text evidence="6">The sequence shown here is derived from an EMBL/GenBank/DDBJ whole genome shotgun (WGS) entry which is preliminary data.</text>
</comment>
<dbReference type="Gene3D" id="3.40.50.1980">
    <property type="entry name" value="Nitrogenase molybdenum iron protein domain"/>
    <property type="match status" value="2"/>
</dbReference>
<feature type="chain" id="PRO_5035268716" evidence="5">
    <location>
        <begin position="29"/>
        <end position="307"/>
    </location>
</feature>
<reference evidence="6 7" key="1">
    <citation type="submission" date="2020-08" db="EMBL/GenBank/DDBJ databases">
        <title>Bridging the membrane lipid divide: bacteria of the FCB group superphylum have the potential to synthesize archaeal ether lipids.</title>
        <authorList>
            <person name="Villanueva L."/>
            <person name="Von Meijenfeldt F.A.B."/>
            <person name="Westbye A.B."/>
            <person name="Yadav S."/>
            <person name="Hopmans E.C."/>
            <person name="Dutilh B.E."/>
            <person name="Sinninghe Damste J.S."/>
        </authorList>
    </citation>
    <scope>NUCLEOTIDE SEQUENCE [LARGE SCALE GENOMIC DNA]</scope>
    <source>
        <strain evidence="6">NIOZ-UU82</strain>
    </source>
</reference>
<dbReference type="PRINTS" id="PR00691">
    <property type="entry name" value="ADHESINB"/>
</dbReference>
<dbReference type="InterPro" id="IPR006129">
    <property type="entry name" value="AdhesinB"/>
</dbReference>
<evidence type="ECO:0000256" key="4">
    <source>
        <dbReference type="RuleBase" id="RU003512"/>
    </source>
</evidence>
<dbReference type="InterPro" id="IPR050492">
    <property type="entry name" value="Bact_metal-bind_prot9"/>
</dbReference>
<keyword evidence="3 5" id="KW-0732">Signal</keyword>
<dbReference type="EMBL" id="JACNLL010000044">
    <property type="protein sequence ID" value="MBC8199284.1"/>
    <property type="molecule type" value="Genomic_DNA"/>
</dbReference>